<reference evidence="1" key="1">
    <citation type="submission" date="2012-05" db="EMBL/GenBank/DDBJ databases">
        <authorList>
            <person name="Krishnakumar V."/>
            <person name="Cheung F."/>
            <person name="Xiao Y."/>
            <person name="Chan A."/>
            <person name="Moskal W.A."/>
            <person name="Town C.D."/>
        </authorList>
    </citation>
    <scope>NUCLEOTIDE SEQUENCE</scope>
</reference>
<accession>I3T7B8</accession>
<dbReference type="EMBL" id="BT148616">
    <property type="protein sequence ID" value="AFK48410.1"/>
    <property type="molecule type" value="mRNA"/>
</dbReference>
<name>I3T7B8_LOTJA</name>
<evidence type="ECO:0000313" key="1">
    <source>
        <dbReference type="EMBL" id="AFK48410.1"/>
    </source>
</evidence>
<sequence>MITGFNLSQFSNMSSTVRPSATEDFLMEGTLVSSNNLTSKRVSYPVSTTGRTVIICSTIQSSVAESTLPNKEGHLNLAALRAEIAVSPQLSHITPSKSKA</sequence>
<protein>
    <submittedName>
        <fullName evidence="1">Uncharacterized protein</fullName>
    </submittedName>
</protein>
<organism evidence="1">
    <name type="scientific">Lotus japonicus</name>
    <name type="common">Lotus corniculatus var. japonicus</name>
    <dbReference type="NCBI Taxonomy" id="34305"/>
    <lineage>
        <taxon>Eukaryota</taxon>
        <taxon>Viridiplantae</taxon>
        <taxon>Streptophyta</taxon>
        <taxon>Embryophyta</taxon>
        <taxon>Tracheophyta</taxon>
        <taxon>Spermatophyta</taxon>
        <taxon>Magnoliopsida</taxon>
        <taxon>eudicotyledons</taxon>
        <taxon>Gunneridae</taxon>
        <taxon>Pentapetalae</taxon>
        <taxon>rosids</taxon>
        <taxon>fabids</taxon>
        <taxon>Fabales</taxon>
        <taxon>Fabaceae</taxon>
        <taxon>Papilionoideae</taxon>
        <taxon>50 kb inversion clade</taxon>
        <taxon>NPAAA clade</taxon>
        <taxon>Hologalegina</taxon>
        <taxon>robinioid clade</taxon>
        <taxon>Loteae</taxon>
        <taxon>Lotus</taxon>
    </lineage>
</organism>
<dbReference type="AlphaFoldDB" id="I3T7B8"/>
<proteinExistence type="evidence at transcript level"/>